<dbReference type="Proteomes" id="UP000694551">
    <property type="component" value="Unplaced"/>
</dbReference>
<organism evidence="2 3">
    <name type="scientific">Strix occidentalis caurina</name>
    <name type="common">northern spotted owl</name>
    <dbReference type="NCBI Taxonomy" id="311401"/>
    <lineage>
        <taxon>Eukaryota</taxon>
        <taxon>Metazoa</taxon>
        <taxon>Chordata</taxon>
        <taxon>Craniata</taxon>
        <taxon>Vertebrata</taxon>
        <taxon>Euteleostomi</taxon>
        <taxon>Archelosauria</taxon>
        <taxon>Archosauria</taxon>
        <taxon>Dinosauria</taxon>
        <taxon>Saurischia</taxon>
        <taxon>Theropoda</taxon>
        <taxon>Coelurosauria</taxon>
        <taxon>Aves</taxon>
        <taxon>Neognathae</taxon>
        <taxon>Neoaves</taxon>
        <taxon>Telluraves</taxon>
        <taxon>Strigiformes</taxon>
        <taxon>Strigidae</taxon>
        <taxon>Strix</taxon>
    </lineage>
</organism>
<feature type="coiled-coil region" evidence="1">
    <location>
        <begin position="836"/>
        <end position="954"/>
    </location>
</feature>
<keyword evidence="3" id="KW-1185">Reference proteome</keyword>
<reference evidence="2" key="1">
    <citation type="submission" date="2025-08" db="UniProtKB">
        <authorList>
            <consortium name="Ensembl"/>
        </authorList>
    </citation>
    <scope>IDENTIFICATION</scope>
</reference>
<feature type="coiled-coil region" evidence="1">
    <location>
        <begin position="757"/>
        <end position="798"/>
    </location>
</feature>
<name>A0A8D0KQD7_STROC</name>
<protein>
    <recommendedName>
        <fullName evidence="4">Centriolin</fullName>
    </recommendedName>
</protein>
<dbReference type="Ensembl" id="ENSSOCT00000002016.1">
    <property type="protein sequence ID" value="ENSSOCP00000001969.1"/>
    <property type="gene ID" value="ENSSOCG00000001550.1"/>
</dbReference>
<accession>A0A8D0KQD7</accession>
<evidence type="ECO:0000313" key="3">
    <source>
        <dbReference type="Proteomes" id="UP000694551"/>
    </source>
</evidence>
<dbReference type="AlphaFoldDB" id="A0A8D0KQD7"/>
<sequence>MKAQKASKEQQFDVMNKHYKQLESRLDEMLSRIAKETEEIKDLEQQLTDGQIATNEALKRDLESIITGLQEYLQSVKCQAKQANDECKELKKDKESLLQRLAHLEEERNNLEIVAMDAENMRKEITMLEGALQEQREINESLRDAQGDISAYEAELEAQLRDRDTEANQQKEELERLKQLSQMELSALQAELEKERQALENALAKAQLAEEKEQQNYKLLSQFKQLQGDNNLLKQQLKDLQNQLNHAVGNLIHPEEVLARISELKQKLQTGVGEIKCQNSADVLGKSLANLQKEFNDILADAQREKEKAWARQRQLQEEMVSQQEKLEEVQEKYRQARIQTTKARVRQFQLRVHQLENEIQHLHEKIKSMEEIQGLADQQLQEADEEKETILAQLEDLEKRKKIEDARAQMQFVSLDKELKELKRAIITSDKLAATELSIAKNQLKALHGTVHRINQERAEEIEEAEEFCAEAARAARDLARAEAEIELLQQLLKEKEEQVGCSDVCSLLYQEDKILKYICSVSNKDEIENLQDEIAALRDVLSHQNDYITSIADPLKRRGYWCYMPSSQGSTPASRSTKDSGVCLLCSGTSPPRRGCGQDRQCRKEDLPHQGGCWVYSPVRNRLWKTNSEDSEGNEATRVPKDPPFVPPPGTVIYTVLPDGAPVPQGTVVYGPPPAAVGGGSVAPGSVIYGPPPVGAQVVCGPLPPNFTVPLIPVGVLHCNVPEHHDLESEISRLEDTVYYLKSRKYKDKWSEAAEHKWKKEVEKLHQNVEELLHEREELEDQIAELRRAAQKHNKRRDFIEGYTDNLIAELQLEKSLKHHEDIADEIECIEKTLLKRRAELREADRLLSEAEVELESTQGKTKDTIQKYNHAKQHLTRTETEAKELERRAQEMAIKLVKADQQLRLLQADTRDLEQHKREQEGILKEINKMVAARESEFQSLNQKIEMLTER</sequence>
<feature type="coiled-coil region" evidence="1">
    <location>
        <begin position="5"/>
        <end position="250"/>
    </location>
</feature>
<evidence type="ECO:0008006" key="4">
    <source>
        <dbReference type="Google" id="ProtNLM"/>
    </source>
</evidence>
<evidence type="ECO:0000313" key="2">
    <source>
        <dbReference type="Ensembl" id="ENSSOCP00000001969.1"/>
    </source>
</evidence>
<proteinExistence type="predicted"/>
<keyword evidence="1" id="KW-0175">Coiled coil</keyword>
<evidence type="ECO:0000256" key="1">
    <source>
        <dbReference type="SAM" id="Coils"/>
    </source>
</evidence>
<feature type="coiled-coil region" evidence="1">
    <location>
        <begin position="288"/>
        <end position="408"/>
    </location>
</feature>
<feature type="coiled-coil region" evidence="1">
    <location>
        <begin position="466"/>
        <end position="549"/>
    </location>
</feature>
<dbReference type="PANTHER" id="PTHR23159:SF31">
    <property type="entry name" value="CENTROSOME-ASSOCIATED PROTEIN CEP250 ISOFORM X1"/>
    <property type="match status" value="1"/>
</dbReference>
<dbReference type="PANTHER" id="PTHR23159">
    <property type="entry name" value="CENTROSOMAL PROTEIN 2"/>
    <property type="match status" value="1"/>
</dbReference>
<reference evidence="2" key="2">
    <citation type="submission" date="2025-09" db="UniProtKB">
        <authorList>
            <consortium name="Ensembl"/>
        </authorList>
    </citation>
    <scope>IDENTIFICATION</scope>
</reference>